<dbReference type="EMBL" id="APRZ01000014">
    <property type="protein sequence ID" value="ENX34936.1"/>
    <property type="molecule type" value="Genomic_DNA"/>
</dbReference>
<proteinExistence type="predicted"/>
<keyword evidence="2" id="KW-1185">Reference proteome</keyword>
<accession>N9QXY8</accession>
<sequence>MSDSSDSAILQEILLELKQVKRQLAKVNEERITIDEFCRRLKWGKTKFYEKIDVGEIAPPIKDGRLSYYLNSYVNEVVTRESKSATLAA</sequence>
<evidence type="ECO:0000313" key="1">
    <source>
        <dbReference type="EMBL" id="ENX34936.1"/>
    </source>
</evidence>
<dbReference type="OrthoDB" id="6712814at2"/>
<dbReference type="Proteomes" id="UP000013009">
    <property type="component" value="Unassembled WGS sequence"/>
</dbReference>
<name>N9QXY8_9GAMM</name>
<protein>
    <recommendedName>
        <fullName evidence="3">DNA-binding protein</fullName>
    </recommendedName>
</protein>
<organism evidence="1 2">
    <name type="scientific">Acinetobacter colistiniresistens</name>
    <dbReference type="NCBI Taxonomy" id="280145"/>
    <lineage>
        <taxon>Bacteria</taxon>
        <taxon>Pseudomonadati</taxon>
        <taxon>Pseudomonadota</taxon>
        <taxon>Gammaproteobacteria</taxon>
        <taxon>Moraxellales</taxon>
        <taxon>Moraxellaceae</taxon>
        <taxon>Acinetobacter</taxon>
    </lineage>
</organism>
<dbReference type="RefSeq" id="WP_005272375.1">
    <property type="nucleotide sequence ID" value="NZ_KB850194.1"/>
</dbReference>
<gene>
    <name evidence="1" type="ORF">F889_01576</name>
</gene>
<evidence type="ECO:0000313" key="2">
    <source>
        <dbReference type="Proteomes" id="UP000013009"/>
    </source>
</evidence>
<evidence type="ECO:0008006" key="3">
    <source>
        <dbReference type="Google" id="ProtNLM"/>
    </source>
</evidence>
<dbReference type="AlphaFoldDB" id="N9QXY8"/>
<dbReference type="HOGENOM" id="CLU_188859_0_0_6"/>
<comment type="caution">
    <text evidence="1">The sequence shown here is derived from an EMBL/GenBank/DDBJ whole genome shotgun (WGS) entry which is preliminary data.</text>
</comment>
<reference evidence="1 2" key="1">
    <citation type="submission" date="2013-02" db="EMBL/GenBank/DDBJ databases">
        <title>The Genome Sequence of Acinetobacter sp. NIPH 1859.</title>
        <authorList>
            <consortium name="The Broad Institute Genome Sequencing Platform"/>
            <consortium name="The Broad Institute Genome Sequencing Center for Infectious Disease"/>
            <person name="Cerqueira G."/>
            <person name="Feldgarden M."/>
            <person name="Courvalin P."/>
            <person name="Perichon B."/>
            <person name="Grillot-Courvalin C."/>
            <person name="Clermont D."/>
            <person name="Rocha E."/>
            <person name="Yoon E.-J."/>
            <person name="Nemec A."/>
            <person name="Walker B."/>
            <person name="Young S.K."/>
            <person name="Zeng Q."/>
            <person name="Gargeya S."/>
            <person name="Fitzgerald M."/>
            <person name="Haas B."/>
            <person name="Abouelleil A."/>
            <person name="Alvarado L."/>
            <person name="Arachchi H.M."/>
            <person name="Berlin A.M."/>
            <person name="Chapman S.B."/>
            <person name="Dewar J."/>
            <person name="Goldberg J."/>
            <person name="Griggs A."/>
            <person name="Gujja S."/>
            <person name="Hansen M."/>
            <person name="Howarth C."/>
            <person name="Imamovic A."/>
            <person name="Larimer J."/>
            <person name="McCowan C."/>
            <person name="Murphy C."/>
            <person name="Neiman D."/>
            <person name="Pearson M."/>
            <person name="Priest M."/>
            <person name="Roberts A."/>
            <person name="Saif S."/>
            <person name="Shea T."/>
            <person name="Sisk P."/>
            <person name="Sykes S."/>
            <person name="Wortman J."/>
            <person name="Nusbaum C."/>
            <person name="Birren B."/>
        </authorList>
    </citation>
    <scope>NUCLEOTIDE SEQUENCE [LARGE SCALE GENOMIC DNA]</scope>
    <source>
        <strain evidence="1 2">NIPH 1859</strain>
    </source>
</reference>